<dbReference type="PANTHER" id="PTHR45997">
    <property type="entry name" value="DNA LIGASE 4"/>
    <property type="match status" value="1"/>
</dbReference>
<dbReference type="PROSITE" id="PS50160">
    <property type="entry name" value="DNA_LIGASE_A3"/>
    <property type="match status" value="1"/>
</dbReference>
<feature type="region of interest" description="Disordered" evidence="4">
    <location>
        <begin position="563"/>
        <end position="672"/>
    </location>
</feature>
<name>A0A2K3QCS5_9HYPO</name>
<accession>A0A2K3QCS5</accession>
<sequence length="868" mass="96671">MATSTVTVEEIDNVLRGLASNIKWISPAVRSSQATVTPRNRGDLEGIYRRLSAREAKWFTRLVLKDYQPLIFDSNLVYRCYNPLLPSILKIQEDFAAAIKIVQDAKGRMPPNSVRSTAITGGVLASVKPQLGIKVGTQHWFKARSIKHCVDMGHGRMSIENKIDGEYCQIHLDATRDPPRIQIFSKSGKDSTEDRQGLRRAILKSLRLGLPGSNIGKRCILEGELVVYSDWENKILPFHRIRNHVARRGRFMNTEEDTQPKPYENLMIVYDDILLLDDQSLLDVRHSERFKTLEQTAHCEKGRAELVPRQTIDFGHGHAISGLRKAFAKVIKEKGEGLVLKPDDPYFNFHNGDRPFSGRCIKLKKEYIGNFGDVGDFAVVGAGFNAAKARCYWIPNLKWTHFYVGCLHNREQVKRWNATPEFTVISVVELNETQLKTLISFGNTMAVPLSENNATRLKLPRGIETTTPLSVAFENPPIFDLRCFSFDKPGNTGFWTLRFPTVSKIHFDRDFSDAVSFEELQQMAKDSTTAPDLEDIQESLAWIAKLEGADPRGPAVDAVSQLTATTMPTPSPPKSTQDTYSSDLRMSPVAVSSQTRKYSGPDPLSSSPVQNGVRIPLGDIDGNASQHSDTPCTSFTVESRKSEDEPRNAQSLAASGPNEDADAPNVDAEAPSPQNYALAPQLYGTAGGATRALSGEEALRSQESIAFSPPGYSGETLGSMPTPINTRRCCSYAEQCHLAGSAILLSSASLAKATEPKALFKAHGIYDAAIFAYEWLEFVKGGEALSGSRSGKNRILLVDSVEESSETKALIARIEQAREDLPRQRREWITVYDWRVLRYLTVLEDKSITVKYYDGFHGPWRRWYCGIV</sequence>
<dbReference type="InterPro" id="IPR012340">
    <property type="entry name" value="NA-bd_OB-fold"/>
</dbReference>
<feature type="compositionally biased region" description="Polar residues" evidence="4">
    <location>
        <begin position="577"/>
        <end position="597"/>
    </location>
</feature>
<keyword evidence="1 6" id="KW-0436">Ligase</keyword>
<comment type="caution">
    <text evidence="6">The sequence shown here is derived from an EMBL/GenBank/DDBJ whole genome shotgun (WGS) entry which is preliminary data.</text>
</comment>
<dbReference type="GO" id="GO:0003677">
    <property type="term" value="F:DNA binding"/>
    <property type="evidence" value="ECO:0007669"/>
    <property type="project" value="InterPro"/>
</dbReference>
<dbReference type="GO" id="GO:0006310">
    <property type="term" value="P:DNA recombination"/>
    <property type="evidence" value="ECO:0007669"/>
    <property type="project" value="InterPro"/>
</dbReference>
<dbReference type="AlphaFoldDB" id="A0A2K3QCS5"/>
<keyword evidence="7" id="KW-1185">Reference proteome</keyword>
<dbReference type="EMBL" id="NRSZ01000777">
    <property type="protein sequence ID" value="PNY25323.1"/>
    <property type="molecule type" value="Genomic_DNA"/>
</dbReference>
<dbReference type="GO" id="GO:0006297">
    <property type="term" value="P:nucleotide-excision repair, DNA gap filling"/>
    <property type="evidence" value="ECO:0007669"/>
    <property type="project" value="TreeGrafter"/>
</dbReference>
<keyword evidence="3" id="KW-0067">ATP-binding</keyword>
<dbReference type="SUPFAM" id="SSF56091">
    <property type="entry name" value="DNA ligase/mRNA capping enzyme, catalytic domain"/>
    <property type="match status" value="1"/>
</dbReference>
<evidence type="ECO:0000313" key="7">
    <source>
        <dbReference type="Proteomes" id="UP000236621"/>
    </source>
</evidence>
<evidence type="ECO:0000256" key="3">
    <source>
        <dbReference type="ARBA" id="ARBA00022840"/>
    </source>
</evidence>
<dbReference type="Pfam" id="PF01068">
    <property type="entry name" value="DNA_ligase_A_M"/>
    <property type="match status" value="1"/>
</dbReference>
<keyword evidence="2" id="KW-0547">Nucleotide-binding</keyword>
<dbReference type="PANTHER" id="PTHR45997:SF2">
    <property type="entry name" value="ATP DEPENDENT DNA LIGASE DOMAIN PROTEIN (AFU_ORTHOLOGUE AFUA_5G02430)"/>
    <property type="match status" value="1"/>
</dbReference>
<evidence type="ECO:0000313" key="6">
    <source>
        <dbReference type="EMBL" id="PNY25323.1"/>
    </source>
</evidence>
<evidence type="ECO:0000256" key="4">
    <source>
        <dbReference type="SAM" id="MobiDB-lite"/>
    </source>
</evidence>
<dbReference type="InterPro" id="IPR036599">
    <property type="entry name" value="DNA_ligase_N_sf"/>
</dbReference>
<dbReference type="STRING" id="45235.A0A2K3QCS5"/>
<dbReference type="GO" id="GO:0003910">
    <property type="term" value="F:DNA ligase (ATP) activity"/>
    <property type="evidence" value="ECO:0007669"/>
    <property type="project" value="InterPro"/>
</dbReference>
<protein>
    <submittedName>
        <fullName evidence="6">DNA ligase 4</fullName>
    </submittedName>
</protein>
<dbReference type="OrthoDB" id="2160351at2759"/>
<organism evidence="6 7">
    <name type="scientific">Tolypocladium capitatum</name>
    <dbReference type="NCBI Taxonomy" id="45235"/>
    <lineage>
        <taxon>Eukaryota</taxon>
        <taxon>Fungi</taxon>
        <taxon>Dikarya</taxon>
        <taxon>Ascomycota</taxon>
        <taxon>Pezizomycotina</taxon>
        <taxon>Sordariomycetes</taxon>
        <taxon>Hypocreomycetidae</taxon>
        <taxon>Hypocreales</taxon>
        <taxon>Ophiocordycipitaceae</taxon>
        <taxon>Tolypocladium</taxon>
    </lineage>
</organism>
<proteinExistence type="predicted"/>
<dbReference type="Gene3D" id="3.30.470.30">
    <property type="entry name" value="DNA ligase/mRNA capping enzyme"/>
    <property type="match status" value="1"/>
</dbReference>
<dbReference type="Gene3D" id="1.10.3260.10">
    <property type="entry name" value="DNA ligase, ATP-dependent, N-terminal domain"/>
    <property type="match status" value="1"/>
</dbReference>
<dbReference type="InterPro" id="IPR012310">
    <property type="entry name" value="DNA_ligase_ATP-dep_cent"/>
</dbReference>
<dbReference type="Proteomes" id="UP000236621">
    <property type="component" value="Unassembled WGS sequence"/>
</dbReference>
<feature type="domain" description="ATP-dependent DNA ligase family profile" evidence="5">
    <location>
        <begin position="272"/>
        <end position="388"/>
    </location>
</feature>
<dbReference type="GO" id="GO:0006303">
    <property type="term" value="P:double-strand break repair via nonhomologous end joining"/>
    <property type="evidence" value="ECO:0007669"/>
    <property type="project" value="TreeGrafter"/>
</dbReference>
<feature type="compositionally biased region" description="Basic and acidic residues" evidence="4">
    <location>
        <begin position="638"/>
        <end position="647"/>
    </location>
</feature>
<evidence type="ECO:0000259" key="5">
    <source>
        <dbReference type="PROSITE" id="PS50160"/>
    </source>
</evidence>
<evidence type="ECO:0000256" key="1">
    <source>
        <dbReference type="ARBA" id="ARBA00022598"/>
    </source>
</evidence>
<dbReference type="Gene3D" id="2.40.50.140">
    <property type="entry name" value="Nucleic acid-binding proteins"/>
    <property type="match status" value="1"/>
</dbReference>
<gene>
    <name evidence="6" type="ORF">TCAP_04740</name>
</gene>
<feature type="compositionally biased region" description="Polar residues" evidence="4">
    <location>
        <begin position="623"/>
        <end position="637"/>
    </location>
</feature>
<evidence type="ECO:0000256" key="2">
    <source>
        <dbReference type="ARBA" id="ARBA00022741"/>
    </source>
</evidence>
<dbReference type="InterPro" id="IPR029710">
    <property type="entry name" value="LIG4"/>
</dbReference>
<dbReference type="GO" id="GO:0005524">
    <property type="term" value="F:ATP binding"/>
    <property type="evidence" value="ECO:0007669"/>
    <property type="project" value="UniProtKB-KW"/>
</dbReference>
<dbReference type="GO" id="GO:0032807">
    <property type="term" value="C:DNA ligase IV complex"/>
    <property type="evidence" value="ECO:0007669"/>
    <property type="project" value="TreeGrafter"/>
</dbReference>
<reference evidence="6 7" key="1">
    <citation type="submission" date="2017-08" db="EMBL/GenBank/DDBJ databases">
        <title>Harnessing the power of phylogenomics to disentangle the directionality and signatures of interkingdom host jumping in the parasitic fungal genus Tolypocladium.</title>
        <authorList>
            <person name="Quandt C.A."/>
            <person name="Patterson W."/>
            <person name="Spatafora J.W."/>
        </authorList>
    </citation>
    <scope>NUCLEOTIDE SEQUENCE [LARGE SCALE GENOMIC DNA]</scope>
    <source>
        <strain evidence="6 7">CBS 113982</strain>
    </source>
</reference>